<feature type="domain" description="Copper acquisition factor BIM1-like" evidence="11">
    <location>
        <begin position="31"/>
        <end position="178"/>
    </location>
</feature>
<dbReference type="InterPro" id="IPR046530">
    <property type="entry name" value="BIM1-like_dom"/>
</dbReference>
<evidence type="ECO:0000256" key="2">
    <source>
        <dbReference type="ARBA" id="ARBA00022475"/>
    </source>
</evidence>
<dbReference type="InterPro" id="IPR046936">
    <property type="entry name" value="BIM1-like"/>
</dbReference>
<feature type="transmembrane region" description="Helical" evidence="9">
    <location>
        <begin position="231"/>
        <end position="253"/>
    </location>
</feature>
<sequence length="281" mass="28933">MRSALLSLAILPSLIMAAEEAHGEGAEGSIMGPVAFLWPDDRPWSADADNTAPCGSSSGVVNRTIFPLSQGSVALSIADDAYDVEFSISYSSNPTAQSDFTQEIVEDVAEVEPGHQCYKIAAIPSTVTAGTNATIQLEYWAKYDSENGGNNQSFYACADITFVEASDFDIQVPCFNVTADDFSLPASTSSAATSAATPAATSAATGAAASATEAATSSKSSSDGLSGGAKAGIAVGVVVASLLIVAAIAFVVFRRRKSHKAEPTLPTTNMKQTETHSVRSA</sequence>
<proteinExistence type="predicted"/>
<keyword evidence="9" id="KW-1133">Transmembrane helix</keyword>
<dbReference type="Proteomes" id="UP001174694">
    <property type="component" value="Unassembled WGS sequence"/>
</dbReference>
<keyword evidence="9" id="KW-0812">Transmembrane</keyword>
<dbReference type="PANTHER" id="PTHR34992:SF5">
    <property type="entry name" value="ANCHORED PROTEIN, PUTATIVE (AFU_ORTHOLOGUE AFUA_6G02800)-RELATED"/>
    <property type="match status" value="1"/>
</dbReference>
<keyword evidence="13" id="KW-1185">Reference proteome</keyword>
<evidence type="ECO:0000256" key="5">
    <source>
        <dbReference type="ARBA" id="ARBA00023136"/>
    </source>
</evidence>
<evidence type="ECO:0000256" key="1">
    <source>
        <dbReference type="ARBA" id="ARBA00004609"/>
    </source>
</evidence>
<evidence type="ECO:0000313" key="12">
    <source>
        <dbReference type="EMBL" id="KAJ9133032.1"/>
    </source>
</evidence>
<evidence type="ECO:0000256" key="9">
    <source>
        <dbReference type="SAM" id="Phobius"/>
    </source>
</evidence>
<keyword evidence="7" id="KW-0449">Lipoprotein</keyword>
<name>A0AA38VKN9_9PEZI</name>
<evidence type="ECO:0000256" key="3">
    <source>
        <dbReference type="ARBA" id="ARBA00022622"/>
    </source>
</evidence>
<keyword evidence="4 10" id="KW-0732">Signal</keyword>
<evidence type="ECO:0000259" key="11">
    <source>
        <dbReference type="Pfam" id="PF20238"/>
    </source>
</evidence>
<accession>A0AA38VKN9</accession>
<dbReference type="GO" id="GO:0005886">
    <property type="term" value="C:plasma membrane"/>
    <property type="evidence" value="ECO:0007669"/>
    <property type="project" value="UniProtKB-SubCell"/>
</dbReference>
<dbReference type="PANTHER" id="PTHR34992">
    <property type="entry name" value="HYPHAL ANASTAMOSIS-7 PROTEIN"/>
    <property type="match status" value="1"/>
</dbReference>
<evidence type="ECO:0000256" key="8">
    <source>
        <dbReference type="SAM" id="MobiDB-lite"/>
    </source>
</evidence>
<dbReference type="CDD" id="cd12087">
    <property type="entry name" value="TM_EGFR-like"/>
    <property type="match status" value="1"/>
</dbReference>
<dbReference type="EMBL" id="JANBVO010000053">
    <property type="protein sequence ID" value="KAJ9133032.1"/>
    <property type="molecule type" value="Genomic_DNA"/>
</dbReference>
<evidence type="ECO:0000256" key="7">
    <source>
        <dbReference type="ARBA" id="ARBA00023288"/>
    </source>
</evidence>
<dbReference type="AlphaFoldDB" id="A0AA38VKN9"/>
<evidence type="ECO:0000256" key="10">
    <source>
        <dbReference type="SAM" id="SignalP"/>
    </source>
</evidence>
<evidence type="ECO:0000313" key="13">
    <source>
        <dbReference type="Proteomes" id="UP001174694"/>
    </source>
</evidence>
<comment type="subcellular location">
    <subcellularLocation>
        <location evidence="1">Cell membrane</location>
        <topology evidence="1">Lipid-anchor</topology>
        <topology evidence="1">GPI-anchor</topology>
    </subcellularLocation>
</comment>
<keyword evidence="3" id="KW-0336">GPI-anchor</keyword>
<dbReference type="CDD" id="cd21176">
    <property type="entry name" value="LPMO_auxiliary-like"/>
    <property type="match status" value="1"/>
</dbReference>
<evidence type="ECO:0000256" key="4">
    <source>
        <dbReference type="ARBA" id="ARBA00022729"/>
    </source>
</evidence>
<comment type="caution">
    <text evidence="12">The sequence shown here is derived from an EMBL/GenBank/DDBJ whole genome shotgun (WGS) entry which is preliminary data.</text>
</comment>
<keyword evidence="6" id="KW-0325">Glycoprotein</keyword>
<evidence type="ECO:0000256" key="6">
    <source>
        <dbReference type="ARBA" id="ARBA00023180"/>
    </source>
</evidence>
<feature type="signal peptide" evidence="10">
    <location>
        <begin position="1"/>
        <end position="17"/>
    </location>
</feature>
<feature type="chain" id="PRO_5041444096" evidence="10">
    <location>
        <begin position="18"/>
        <end position="281"/>
    </location>
</feature>
<gene>
    <name evidence="12" type="ORF">NKR23_g10960</name>
</gene>
<dbReference type="Pfam" id="PF20238">
    <property type="entry name" value="BIM1-like_dom"/>
    <property type="match status" value="1"/>
</dbReference>
<reference evidence="12" key="1">
    <citation type="submission" date="2022-07" db="EMBL/GenBank/DDBJ databases">
        <title>Fungi with potential for degradation of polypropylene.</title>
        <authorList>
            <person name="Gostincar C."/>
        </authorList>
    </citation>
    <scope>NUCLEOTIDE SEQUENCE</scope>
    <source>
        <strain evidence="12">EXF-13308</strain>
    </source>
</reference>
<organism evidence="12 13">
    <name type="scientific">Pleurostoma richardsiae</name>
    <dbReference type="NCBI Taxonomy" id="41990"/>
    <lineage>
        <taxon>Eukaryota</taxon>
        <taxon>Fungi</taxon>
        <taxon>Dikarya</taxon>
        <taxon>Ascomycota</taxon>
        <taxon>Pezizomycotina</taxon>
        <taxon>Sordariomycetes</taxon>
        <taxon>Sordariomycetidae</taxon>
        <taxon>Calosphaeriales</taxon>
        <taxon>Pleurostomataceae</taxon>
        <taxon>Pleurostoma</taxon>
    </lineage>
</organism>
<keyword evidence="5 9" id="KW-0472">Membrane</keyword>
<feature type="region of interest" description="Disordered" evidence="8">
    <location>
        <begin position="261"/>
        <end position="281"/>
    </location>
</feature>
<dbReference type="GO" id="GO:0098552">
    <property type="term" value="C:side of membrane"/>
    <property type="evidence" value="ECO:0007669"/>
    <property type="project" value="UniProtKB-KW"/>
</dbReference>
<protein>
    <submittedName>
        <fullName evidence="12">Gpi anchored protein</fullName>
    </submittedName>
</protein>
<keyword evidence="2" id="KW-1003">Cell membrane</keyword>